<dbReference type="GO" id="GO:0000049">
    <property type="term" value="F:tRNA binding"/>
    <property type="evidence" value="ECO:0007669"/>
    <property type="project" value="UniProtKB-UniRule"/>
</dbReference>
<keyword evidence="4 7" id="KW-0255">Endonuclease</keyword>
<dbReference type="Pfam" id="PF00825">
    <property type="entry name" value="Ribonuclease_P"/>
    <property type="match status" value="1"/>
</dbReference>
<comment type="subunit">
    <text evidence="7">Consists of a catalytic RNA component (M1 or rnpB) and a protein subunit.</text>
</comment>
<comment type="similarity">
    <text evidence="7">Belongs to the RnpA family.</text>
</comment>
<dbReference type="EC" id="3.1.26.5" evidence="7 8"/>
<dbReference type="PANTHER" id="PTHR33992:SF1">
    <property type="entry name" value="RIBONUCLEASE P PROTEIN COMPONENT"/>
    <property type="match status" value="1"/>
</dbReference>
<sequence length="134" mass="15418">MLPKINRLRHPKDFKAVYSKGLHRKTPHLTLRALRGQPHRTERNLTDSSCVQPTRMGISISQKVSKRAVVRNRIKRQIRAVWHQFLPLISPGWDVVIVVKPTADQCNYSEILQELEKLLVEAEVLNGYTGGKFL</sequence>
<evidence type="ECO:0000256" key="1">
    <source>
        <dbReference type="ARBA" id="ARBA00002663"/>
    </source>
</evidence>
<dbReference type="RefSeq" id="WP_042155868.1">
    <property type="nucleotide sequence ID" value="NZ_CM002803.1"/>
</dbReference>
<evidence type="ECO:0000256" key="8">
    <source>
        <dbReference type="NCBIfam" id="TIGR00188"/>
    </source>
</evidence>
<dbReference type="EMBL" id="CM002803">
    <property type="protein sequence ID" value="KEI68443.1"/>
    <property type="molecule type" value="Genomic_DNA"/>
</dbReference>
<keyword evidence="10" id="KW-1185">Reference proteome</keyword>
<dbReference type="Gene3D" id="3.30.230.10">
    <property type="match status" value="1"/>
</dbReference>
<dbReference type="PROSITE" id="PS00648">
    <property type="entry name" value="RIBONUCLEASE_P"/>
    <property type="match status" value="1"/>
</dbReference>
<keyword evidence="6 7" id="KW-0694">RNA-binding</keyword>
<dbReference type="eggNOG" id="COG0594">
    <property type="taxonomic scope" value="Bacteria"/>
</dbReference>
<dbReference type="InterPro" id="IPR020539">
    <property type="entry name" value="RNase_P_CS"/>
</dbReference>
<dbReference type="NCBIfam" id="TIGR00188">
    <property type="entry name" value="rnpA"/>
    <property type="match status" value="1"/>
</dbReference>
<evidence type="ECO:0000256" key="5">
    <source>
        <dbReference type="ARBA" id="ARBA00022801"/>
    </source>
</evidence>
<dbReference type="GO" id="GO:0004526">
    <property type="term" value="F:ribonuclease P activity"/>
    <property type="evidence" value="ECO:0007669"/>
    <property type="project" value="UniProtKB-UniRule"/>
</dbReference>
<evidence type="ECO:0000256" key="6">
    <source>
        <dbReference type="ARBA" id="ARBA00022884"/>
    </source>
</evidence>
<organism evidence="9 10">
    <name type="scientific">Planktothrix agardhii (strain NIVA-CYA 126/8)</name>
    <dbReference type="NCBI Taxonomy" id="388467"/>
    <lineage>
        <taxon>Bacteria</taxon>
        <taxon>Bacillati</taxon>
        <taxon>Cyanobacteriota</taxon>
        <taxon>Cyanophyceae</taxon>
        <taxon>Oscillatoriophycideae</taxon>
        <taxon>Oscillatoriales</taxon>
        <taxon>Microcoleaceae</taxon>
        <taxon>Planktothrix</taxon>
    </lineage>
</organism>
<dbReference type="PANTHER" id="PTHR33992">
    <property type="entry name" value="RIBONUCLEASE P PROTEIN COMPONENT"/>
    <property type="match status" value="1"/>
</dbReference>
<protein>
    <recommendedName>
        <fullName evidence="7 8">Ribonuclease P protein component</fullName>
        <shortName evidence="7">RNase P protein</shortName>
        <shortName evidence="7">RNaseP protein</shortName>
        <ecNumber evidence="7 8">3.1.26.5</ecNumber>
    </recommendedName>
    <alternativeName>
        <fullName evidence="7">Protein C5</fullName>
    </alternativeName>
</protein>
<accession>A0A073CL52</accession>
<proteinExistence type="inferred from homology"/>
<comment type="function">
    <text evidence="1 7">RNaseP catalyzes the removal of the 5'-leader sequence from pre-tRNA to produce the mature 5'-terminus. It can also cleave other RNA substrates such as 4.5S RNA. The protein component plays an auxiliary but essential role in vivo by binding to the 5'-leader sequence and broadening the substrate specificity of the ribozyme.</text>
</comment>
<keyword evidence="2 7" id="KW-0819">tRNA processing</keyword>
<evidence type="ECO:0000256" key="3">
    <source>
        <dbReference type="ARBA" id="ARBA00022722"/>
    </source>
</evidence>
<evidence type="ECO:0000256" key="4">
    <source>
        <dbReference type="ARBA" id="ARBA00022759"/>
    </source>
</evidence>
<dbReference type="GeneID" id="77287882"/>
<evidence type="ECO:0000313" key="10">
    <source>
        <dbReference type="Proteomes" id="UP000027395"/>
    </source>
</evidence>
<dbReference type="InterPro" id="IPR000100">
    <property type="entry name" value="RNase_P"/>
</dbReference>
<dbReference type="InterPro" id="IPR020568">
    <property type="entry name" value="Ribosomal_Su5_D2-typ_SF"/>
</dbReference>
<evidence type="ECO:0000256" key="2">
    <source>
        <dbReference type="ARBA" id="ARBA00022694"/>
    </source>
</evidence>
<keyword evidence="5 7" id="KW-0378">Hydrolase</keyword>
<name>A0A073CL52_PLAA1</name>
<dbReference type="GO" id="GO:0001682">
    <property type="term" value="P:tRNA 5'-leader removal"/>
    <property type="evidence" value="ECO:0007669"/>
    <property type="project" value="UniProtKB-UniRule"/>
</dbReference>
<evidence type="ECO:0000313" key="9">
    <source>
        <dbReference type="EMBL" id="KEI68443.1"/>
    </source>
</evidence>
<dbReference type="PATRIC" id="fig|388467.6.peg.3646"/>
<comment type="catalytic activity">
    <reaction evidence="7">
        <text>Endonucleolytic cleavage of RNA, removing 5'-extranucleotides from tRNA precursor.</text>
        <dbReference type="EC" id="3.1.26.5"/>
    </reaction>
</comment>
<dbReference type="Proteomes" id="UP000027395">
    <property type="component" value="Chromosome"/>
</dbReference>
<dbReference type="InterPro" id="IPR014721">
    <property type="entry name" value="Ribsml_uS5_D2-typ_fold_subgr"/>
</dbReference>
<gene>
    <name evidence="7 9" type="primary">rnpA</name>
    <name evidence="9" type="ORF">A19Y_3698</name>
</gene>
<reference evidence="9 10" key="1">
    <citation type="journal article" date="2014" name="Appl. Environ. Microbiol.">
        <title>Elucidation of insertion elements encoded on plasmids and in vitro construction of shuttle vectors from the toxic cyanobacterium Planktothrix.</title>
        <authorList>
            <person name="Christiansen G."/>
            <person name="Goesmann A."/>
            <person name="Kurmayer R."/>
        </authorList>
    </citation>
    <scope>NUCLEOTIDE SEQUENCE [LARGE SCALE GENOMIC DNA]</scope>
    <source>
        <strain evidence="9 10">NIVA-CYA 126/8</strain>
    </source>
</reference>
<dbReference type="STRING" id="388467.A19Y_3698"/>
<dbReference type="SUPFAM" id="SSF54211">
    <property type="entry name" value="Ribosomal protein S5 domain 2-like"/>
    <property type="match status" value="1"/>
</dbReference>
<dbReference type="AlphaFoldDB" id="A0A073CL52"/>
<keyword evidence="3 7" id="KW-0540">Nuclease</keyword>
<evidence type="ECO:0000256" key="7">
    <source>
        <dbReference type="HAMAP-Rule" id="MF_00227"/>
    </source>
</evidence>
<dbReference type="HAMAP" id="MF_00227">
    <property type="entry name" value="RNase_P"/>
    <property type="match status" value="1"/>
</dbReference>
<dbReference type="HOGENOM" id="CLU_117179_9_0_3"/>
<dbReference type="GO" id="GO:0042781">
    <property type="term" value="F:3'-tRNA processing endoribonuclease activity"/>
    <property type="evidence" value="ECO:0007669"/>
    <property type="project" value="TreeGrafter"/>
</dbReference>
<dbReference type="GO" id="GO:0030677">
    <property type="term" value="C:ribonuclease P complex"/>
    <property type="evidence" value="ECO:0007669"/>
    <property type="project" value="TreeGrafter"/>
</dbReference>